<sequence length="65" mass="6720">MNITLNDKSHQTNAANLQQLAEELALPASGVAIALNSELIIRDEWSTTALADGADILVITAACGG</sequence>
<dbReference type="PANTHER" id="PTHR34472:SF1">
    <property type="entry name" value="SULFUR CARRIER PROTEIN THIS"/>
    <property type="match status" value="1"/>
</dbReference>
<dbReference type="EMBL" id="BPTR01000001">
    <property type="protein sequence ID" value="GJG28961.1"/>
    <property type="molecule type" value="Genomic_DNA"/>
</dbReference>
<evidence type="ECO:0008006" key="3">
    <source>
        <dbReference type="Google" id="ProtNLM"/>
    </source>
</evidence>
<dbReference type="Proteomes" id="UP000887043">
    <property type="component" value="Unassembled WGS sequence"/>
</dbReference>
<reference evidence="1" key="1">
    <citation type="submission" date="2021-08" db="EMBL/GenBank/DDBJ databases">
        <title>Prevotella lacticifex sp. nov., isolated from rumen of cow.</title>
        <authorList>
            <person name="Shinkai T."/>
            <person name="Ikeyama N."/>
            <person name="Kumagai M."/>
            <person name="Ohmori H."/>
            <person name="Sakamoto M."/>
            <person name="Ohkuma M."/>
            <person name="Mitsumori M."/>
        </authorList>
    </citation>
    <scope>NUCLEOTIDE SEQUENCE</scope>
    <source>
        <strain evidence="1">DSM 11371</strain>
    </source>
</reference>
<gene>
    <name evidence="1" type="ORF">PRRU23_26610</name>
</gene>
<organism evidence="1 2">
    <name type="scientific">Segatella bryantii</name>
    <name type="common">Prevotella bryantii</name>
    <dbReference type="NCBI Taxonomy" id="77095"/>
    <lineage>
        <taxon>Bacteria</taxon>
        <taxon>Pseudomonadati</taxon>
        <taxon>Bacteroidota</taxon>
        <taxon>Bacteroidia</taxon>
        <taxon>Bacteroidales</taxon>
        <taxon>Prevotellaceae</taxon>
        <taxon>Segatella</taxon>
    </lineage>
</organism>
<comment type="caution">
    <text evidence="1">The sequence shown here is derived from an EMBL/GenBank/DDBJ whole genome shotgun (WGS) entry which is preliminary data.</text>
</comment>
<dbReference type="InterPro" id="IPR016155">
    <property type="entry name" value="Mopterin_synth/thiamin_S_b"/>
</dbReference>
<dbReference type="InterPro" id="IPR010035">
    <property type="entry name" value="Thi_S"/>
</dbReference>
<dbReference type="PANTHER" id="PTHR34472">
    <property type="entry name" value="SULFUR CARRIER PROTEIN THIS"/>
    <property type="match status" value="1"/>
</dbReference>
<dbReference type="CDD" id="cd00565">
    <property type="entry name" value="Ubl_ThiS"/>
    <property type="match status" value="1"/>
</dbReference>
<name>A0AA37MJQ3_SEGBR</name>
<evidence type="ECO:0000313" key="2">
    <source>
        <dbReference type="Proteomes" id="UP000887043"/>
    </source>
</evidence>
<evidence type="ECO:0000313" key="1">
    <source>
        <dbReference type="EMBL" id="GJG28961.1"/>
    </source>
</evidence>
<dbReference type="Pfam" id="PF02597">
    <property type="entry name" value="ThiS"/>
    <property type="match status" value="1"/>
</dbReference>
<dbReference type="InterPro" id="IPR012675">
    <property type="entry name" value="Beta-grasp_dom_sf"/>
</dbReference>
<dbReference type="NCBIfam" id="TIGR01683">
    <property type="entry name" value="thiS"/>
    <property type="match status" value="1"/>
</dbReference>
<protein>
    <recommendedName>
        <fullName evidence="3">Thiamine biosynthesis protein ThiS</fullName>
    </recommendedName>
</protein>
<dbReference type="AlphaFoldDB" id="A0AA37MJQ3"/>
<accession>A0AA37MJQ3</accession>
<dbReference type="RefSeq" id="WP_006281471.1">
    <property type="nucleotide sequence ID" value="NZ_BPTR01000001.1"/>
</dbReference>
<proteinExistence type="predicted"/>
<dbReference type="Gene3D" id="3.10.20.30">
    <property type="match status" value="1"/>
</dbReference>
<dbReference type="SUPFAM" id="SSF54285">
    <property type="entry name" value="MoaD/ThiS"/>
    <property type="match status" value="1"/>
</dbReference>
<dbReference type="InterPro" id="IPR003749">
    <property type="entry name" value="ThiS/MoaD-like"/>
</dbReference>